<keyword evidence="4 7" id="KW-0812">Transmembrane</keyword>
<comment type="caution">
    <text evidence="9">The sequence shown here is derived from an EMBL/GenBank/DDBJ whole genome shotgun (WGS) entry which is preliminary data.</text>
</comment>
<evidence type="ECO:0000313" key="10">
    <source>
        <dbReference type="Proteomes" id="UP001500392"/>
    </source>
</evidence>
<proteinExistence type="inferred from homology"/>
<keyword evidence="7" id="KW-0653">Protein transport</keyword>
<accession>A0ABP7X7L7</accession>
<evidence type="ECO:0000256" key="5">
    <source>
        <dbReference type="ARBA" id="ARBA00022989"/>
    </source>
</evidence>
<protein>
    <recommendedName>
        <fullName evidence="11">Biopolymer transporter ExbD</fullName>
    </recommendedName>
</protein>
<keyword evidence="5 8" id="KW-1133">Transmembrane helix</keyword>
<dbReference type="EMBL" id="BAABDM010000014">
    <property type="protein sequence ID" value="GAA4106716.1"/>
    <property type="molecule type" value="Genomic_DNA"/>
</dbReference>
<evidence type="ECO:0000256" key="2">
    <source>
        <dbReference type="ARBA" id="ARBA00005811"/>
    </source>
</evidence>
<evidence type="ECO:0000256" key="7">
    <source>
        <dbReference type="RuleBase" id="RU003879"/>
    </source>
</evidence>
<evidence type="ECO:0000256" key="8">
    <source>
        <dbReference type="SAM" id="Phobius"/>
    </source>
</evidence>
<evidence type="ECO:0000256" key="4">
    <source>
        <dbReference type="ARBA" id="ARBA00022692"/>
    </source>
</evidence>
<name>A0ABP7X7L7_9GAMM</name>
<dbReference type="InterPro" id="IPR003400">
    <property type="entry name" value="ExbD"/>
</dbReference>
<reference evidence="10" key="1">
    <citation type="journal article" date="2019" name="Int. J. Syst. Evol. Microbiol.">
        <title>The Global Catalogue of Microorganisms (GCM) 10K type strain sequencing project: providing services to taxonomists for standard genome sequencing and annotation.</title>
        <authorList>
            <consortium name="The Broad Institute Genomics Platform"/>
            <consortium name="The Broad Institute Genome Sequencing Center for Infectious Disease"/>
            <person name="Wu L."/>
            <person name="Ma J."/>
        </authorList>
    </citation>
    <scope>NUCLEOTIDE SEQUENCE [LARGE SCALE GENOMIC DNA]</scope>
    <source>
        <strain evidence="10">JCM 17304</strain>
    </source>
</reference>
<evidence type="ECO:0000256" key="3">
    <source>
        <dbReference type="ARBA" id="ARBA00022475"/>
    </source>
</evidence>
<organism evidence="9 10">
    <name type="scientific">Zhongshania borealis</name>
    <dbReference type="NCBI Taxonomy" id="889488"/>
    <lineage>
        <taxon>Bacteria</taxon>
        <taxon>Pseudomonadati</taxon>
        <taxon>Pseudomonadota</taxon>
        <taxon>Gammaproteobacteria</taxon>
        <taxon>Cellvibrionales</taxon>
        <taxon>Spongiibacteraceae</taxon>
        <taxon>Zhongshania</taxon>
    </lineage>
</organism>
<keyword evidence="6 8" id="KW-0472">Membrane</keyword>
<dbReference type="Proteomes" id="UP001500392">
    <property type="component" value="Unassembled WGS sequence"/>
</dbReference>
<feature type="transmembrane region" description="Helical" evidence="8">
    <location>
        <begin position="20"/>
        <end position="40"/>
    </location>
</feature>
<dbReference type="Pfam" id="PF02472">
    <property type="entry name" value="ExbD"/>
    <property type="match status" value="1"/>
</dbReference>
<dbReference type="RefSeq" id="WP_344939050.1">
    <property type="nucleotide sequence ID" value="NZ_BAABDM010000014.1"/>
</dbReference>
<comment type="subcellular location">
    <subcellularLocation>
        <location evidence="1">Cell membrane</location>
        <topology evidence="1">Single-pass membrane protein</topology>
    </subcellularLocation>
    <subcellularLocation>
        <location evidence="7">Cell membrane</location>
        <topology evidence="7">Single-pass type II membrane protein</topology>
    </subcellularLocation>
</comment>
<keyword evidence="7" id="KW-0813">Transport</keyword>
<evidence type="ECO:0000256" key="6">
    <source>
        <dbReference type="ARBA" id="ARBA00023136"/>
    </source>
</evidence>
<evidence type="ECO:0000313" key="9">
    <source>
        <dbReference type="EMBL" id="GAA4106716.1"/>
    </source>
</evidence>
<sequence>MSRRQERKLNRKIKQAGRDVAINVVSLIDIFAILVFYLLVNALVVEVIPEYKNLLLPSSIATDDAKRTVTVAVSADDILLDETRIMSVEEALQSEQRVLGLLASALQLQLIPHAEDDGATDSRELGGEARASGRDVNIVADKDTPYSLLKKILATCVDAKFDRVSLAVREIAQGGGA</sequence>
<keyword evidence="3" id="KW-1003">Cell membrane</keyword>
<evidence type="ECO:0000256" key="1">
    <source>
        <dbReference type="ARBA" id="ARBA00004162"/>
    </source>
</evidence>
<comment type="similarity">
    <text evidence="2 7">Belongs to the ExbD/TolR family.</text>
</comment>
<keyword evidence="10" id="KW-1185">Reference proteome</keyword>
<gene>
    <name evidence="9" type="ORF">GCM10022414_37370</name>
</gene>
<evidence type="ECO:0008006" key="11">
    <source>
        <dbReference type="Google" id="ProtNLM"/>
    </source>
</evidence>